<organism evidence="1">
    <name type="scientific">Brassica napus</name>
    <name type="common">Rape</name>
    <dbReference type="NCBI Taxonomy" id="3708"/>
    <lineage>
        <taxon>Eukaryota</taxon>
        <taxon>Viridiplantae</taxon>
        <taxon>Streptophyta</taxon>
        <taxon>Embryophyta</taxon>
        <taxon>Tracheophyta</taxon>
        <taxon>Spermatophyta</taxon>
        <taxon>Magnoliopsida</taxon>
        <taxon>eudicotyledons</taxon>
        <taxon>Gunneridae</taxon>
        <taxon>Pentapetalae</taxon>
        <taxon>rosids</taxon>
        <taxon>malvids</taxon>
        <taxon>Brassicales</taxon>
        <taxon>Brassicaceae</taxon>
        <taxon>Brassiceae</taxon>
        <taxon>Brassica</taxon>
    </lineage>
</organism>
<dbReference type="AlphaFoldDB" id="A0A816K3P4"/>
<accession>A0A816K3P4</accession>
<protein>
    <submittedName>
        <fullName evidence="1">(rape) hypothetical protein</fullName>
    </submittedName>
</protein>
<gene>
    <name evidence="1" type="ORF">DARMORV10_C02P28730.1</name>
</gene>
<evidence type="ECO:0000313" key="1">
    <source>
        <dbReference type="EMBL" id="CAF1908381.1"/>
    </source>
</evidence>
<dbReference type="Proteomes" id="UP001295469">
    <property type="component" value="Chromosome C02"/>
</dbReference>
<proteinExistence type="predicted"/>
<dbReference type="EMBL" id="HG994366">
    <property type="protein sequence ID" value="CAF1908381.1"/>
    <property type="molecule type" value="Genomic_DNA"/>
</dbReference>
<sequence>MHAPLGSGDIAQLVELRSCNWVVAITGWVSNCPGGNDSILYLNRWLTFSK</sequence>
<reference evidence="1" key="1">
    <citation type="submission" date="2021-01" db="EMBL/GenBank/DDBJ databases">
        <authorList>
            <consortium name="Genoscope - CEA"/>
            <person name="William W."/>
        </authorList>
    </citation>
    <scope>NUCLEOTIDE SEQUENCE</scope>
</reference>
<name>A0A816K3P4_BRANA</name>